<dbReference type="PANTHER" id="PTHR10314">
    <property type="entry name" value="CYSTATHIONINE BETA-SYNTHASE"/>
    <property type="match status" value="1"/>
</dbReference>
<dbReference type="InterPro" id="IPR036052">
    <property type="entry name" value="TrpB-like_PALP_sf"/>
</dbReference>
<keyword evidence="8" id="KW-0663">Pyridoxal phosphate</keyword>
<keyword evidence="9" id="KW-1133">Transmembrane helix</keyword>
<name>F4RJN1_MELLP</name>
<dbReference type="InterPro" id="IPR001926">
    <property type="entry name" value="TrpB-like_PALP"/>
</dbReference>
<evidence type="ECO:0000256" key="5">
    <source>
        <dbReference type="ARBA" id="ARBA00022679"/>
    </source>
</evidence>
<evidence type="ECO:0000256" key="9">
    <source>
        <dbReference type="ARBA" id="ARBA00022989"/>
    </source>
</evidence>
<evidence type="ECO:0000256" key="10">
    <source>
        <dbReference type="ARBA" id="ARBA00023128"/>
    </source>
</evidence>
<comment type="similarity">
    <text evidence="3">Belongs to the cysteine synthase/cystathionine beta-synthase family.</text>
</comment>
<evidence type="ECO:0000256" key="2">
    <source>
        <dbReference type="ARBA" id="ARBA00004572"/>
    </source>
</evidence>
<dbReference type="HOGENOM" id="CLU_021018_1_0_1"/>
<sequence length="357" mass="39949">MRSFAGQTPLIRINSLSKITGCEILGKCEFLNPGGSVKDRIALRIIQEAERKGEIFPNSKPKWKLFEGTSGSTGISISLVARALGYEAEIVLPDDTAREKSELIEKMGAKVIKVRPVSIVNSSHYVNIAKQRALDYKPIWNGVGVERGFFVNQFDNLINSQTHYESTGLEIWEQTEGQLDYFVSGSGTGGTLTGIGKRLKENDSKIKLILADPPGSGLFHKVWYGVMYCDTEAEGKRRRHQMDTIVEGIGLNRSTKNFEEGLDLIDDAIRVTDQEAIKMSRYLVNQEGLFLGSSSAVNLVGCVKLIKSLEFETPLRIVCILCDSGQRHLSKFWNDEYLLGLEFDLDVDEDFDPMEYF</sequence>
<organism evidence="16">
    <name type="scientific">Melampsora larici-populina (strain 98AG31 / pathotype 3-4-7)</name>
    <name type="common">Poplar leaf rust fungus</name>
    <dbReference type="NCBI Taxonomy" id="747676"/>
    <lineage>
        <taxon>Eukaryota</taxon>
        <taxon>Fungi</taxon>
        <taxon>Dikarya</taxon>
        <taxon>Basidiomycota</taxon>
        <taxon>Pucciniomycotina</taxon>
        <taxon>Pucciniomycetes</taxon>
        <taxon>Pucciniales</taxon>
        <taxon>Melampsoraceae</taxon>
        <taxon>Melampsora</taxon>
    </lineage>
</organism>
<dbReference type="GO" id="GO:0004124">
    <property type="term" value="F:cysteine synthase activity"/>
    <property type="evidence" value="ECO:0007669"/>
    <property type="project" value="UniProtKB-EC"/>
</dbReference>
<evidence type="ECO:0000256" key="1">
    <source>
        <dbReference type="ARBA" id="ARBA00001933"/>
    </source>
</evidence>
<evidence type="ECO:0000256" key="8">
    <source>
        <dbReference type="ARBA" id="ARBA00022898"/>
    </source>
</evidence>
<dbReference type="GO" id="GO:0005741">
    <property type="term" value="C:mitochondrial outer membrane"/>
    <property type="evidence" value="ECO:0007669"/>
    <property type="project" value="UniProtKB-SubCell"/>
</dbReference>
<dbReference type="FunFam" id="3.40.50.1100:FF:000049">
    <property type="entry name" value="Cysteine synthase, putative"/>
    <property type="match status" value="1"/>
</dbReference>
<dbReference type="SUPFAM" id="SSF53686">
    <property type="entry name" value="Tryptophan synthase beta subunit-like PLP-dependent enzymes"/>
    <property type="match status" value="1"/>
</dbReference>
<dbReference type="Gene3D" id="3.40.50.1100">
    <property type="match status" value="2"/>
</dbReference>
<dbReference type="PROSITE" id="PS00901">
    <property type="entry name" value="CYS_SYNTHASE"/>
    <property type="match status" value="1"/>
</dbReference>
<keyword evidence="6" id="KW-0812">Transmembrane</keyword>
<dbReference type="FunFam" id="3.40.50.1100:FF:000096">
    <property type="entry name" value="Related to cysteine synthase"/>
    <property type="match status" value="1"/>
</dbReference>
<dbReference type="STRING" id="747676.F4RJN1"/>
<dbReference type="EMBL" id="GL883104">
    <property type="protein sequence ID" value="EGG07336.1"/>
    <property type="molecule type" value="Genomic_DNA"/>
</dbReference>
<evidence type="ECO:0000313" key="16">
    <source>
        <dbReference type="Proteomes" id="UP000001072"/>
    </source>
</evidence>
<dbReference type="GO" id="GO:0006535">
    <property type="term" value="P:cysteine biosynthetic process from serine"/>
    <property type="evidence" value="ECO:0007669"/>
    <property type="project" value="InterPro"/>
</dbReference>
<dbReference type="GeneID" id="18928494"/>
<evidence type="ECO:0000259" key="14">
    <source>
        <dbReference type="Pfam" id="PF00291"/>
    </source>
</evidence>
<dbReference type="VEuPathDB" id="FungiDB:MELLADRAFT_48093"/>
<accession>F4RJN1</accession>
<keyword evidence="16" id="KW-1185">Reference proteome</keyword>
<comment type="subcellular location">
    <subcellularLocation>
        <location evidence="2">Mitochondrion outer membrane</location>
        <topology evidence="2">Single-pass membrane protein</topology>
    </subcellularLocation>
</comment>
<comment type="cofactor">
    <cofactor evidence="1">
        <name>pyridoxal 5'-phosphate</name>
        <dbReference type="ChEBI" id="CHEBI:597326"/>
    </cofactor>
</comment>
<dbReference type="RefSeq" id="XP_007409243.1">
    <property type="nucleotide sequence ID" value="XM_007409181.1"/>
</dbReference>
<evidence type="ECO:0000313" key="15">
    <source>
        <dbReference type="EMBL" id="EGG07336.1"/>
    </source>
</evidence>
<gene>
    <name evidence="15" type="ORF">MELLADRAFT_48093</name>
</gene>
<keyword evidence="10" id="KW-0496">Mitochondrion</keyword>
<dbReference type="OrthoDB" id="10259545at2759"/>
<evidence type="ECO:0000256" key="11">
    <source>
        <dbReference type="ARBA" id="ARBA00023136"/>
    </source>
</evidence>
<reference evidence="16" key="1">
    <citation type="journal article" date="2011" name="Proc. Natl. Acad. Sci. U.S.A.">
        <title>Obligate biotrophy features unraveled by the genomic analysis of rust fungi.</title>
        <authorList>
            <person name="Duplessis S."/>
            <person name="Cuomo C.A."/>
            <person name="Lin Y.-C."/>
            <person name="Aerts A."/>
            <person name="Tisserant E."/>
            <person name="Veneault-Fourrey C."/>
            <person name="Joly D.L."/>
            <person name="Hacquard S."/>
            <person name="Amselem J."/>
            <person name="Cantarel B.L."/>
            <person name="Chiu R."/>
            <person name="Coutinho P.M."/>
            <person name="Feau N."/>
            <person name="Field M."/>
            <person name="Frey P."/>
            <person name="Gelhaye E."/>
            <person name="Goldberg J."/>
            <person name="Grabherr M.G."/>
            <person name="Kodira C.D."/>
            <person name="Kohler A."/>
            <person name="Kuees U."/>
            <person name="Lindquist E.A."/>
            <person name="Lucas S.M."/>
            <person name="Mago R."/>
            <person name="Mauceli E."/>
            <person name="Morin E."/>
            <person name="Murat C."/>
            <person name="Pangilinan J.L."/>
            <person name="Park R."/>
            <person name="Pearson M."/>
            <person name="Quesneville H."/>
            <person name="Rouhier N."/>
            <person name="Sakthikumar S."/>
            <person name="Salamov A.A."/>
            <person name="Schmutz J."/>
            <person name="Selles B."/>
            <person name="Shapiro H."/>
            <person name="Tanguay P."/>
            <person name="Tuskan G.A."/>
            <person name="Henrissat B."/>
            <person name="Van de Peer Y."/>
            <person name="Rouze P."/>
            <person name="Ellis J.G."/>
            <person name="Dodds P.N."/>
            <person name="Schein J.E."/>
            <person name="Zhong S."/>
            <person name="Hamelin R.C."/>
            <person name="Grigoriev I.V."/>
            <person name="Szabo L.J."/>
            <person name="Martin F."/>
        </authorList>
    </citation>
    <scope>NUCLEOTIDE SEQUENCE [LARGE SCALE GENOMIC DNA]</scope>
    <source>
        <strain evidence="16">98AG31 / pathotype 3-4-7</strain>
    </source>
</reference>
<evidence type="ECO:0000256" key="4">
    <source>
        <dbReference type="ARBA" id="ARBA00012681"/>
    </source>
</evidence>
<keyword evidence="11" id="KW-0472">Membrane</keyword>
<dbReference type="eggNOG" id="KOG1481">
    <property type="taxonomic scope" value="Eukaryota"/>
</dbReference>
<keyword evidence="7" id="KW-1000">Mitochondrion outer membrane</keyword>
<dbReference type="InParanoid" id="F4RJN1"/>
<dbReference type="AlphaFoldDB" id="F4RJN1"/>
<dbReference type="InterPro" id="IPR001216">
    <property type="entry name" value="P-phosphate_BS"/>
</dbReference>
<dbReference type="Pfam" id="PF00291">
    <property type="entry name" value="PALP"/>
    <property type="match status" value="1"/>
</dbReference>
<dbReference type="CDD" id="cd01561">
    <property type="entry name" value="CBS_like"/>
    <property type="match status" value="1"/>
</dbReference>
<feature type="domain" description="Tryptophan synthase beta chain-like PALP" evidence="14">
    <location>
        <begin position="4"/>
        <end position="323"/>
    </location>
</feature>
<evidence type="ECO:0000256" key="12">
    <source>
        <dbReference type="ARBA" id="ARBA00047931"/>
    </source>
</evidence>
<comment type="catalytic activity">
    <reaction evidence="12">
        <text>O-acetyl-L-serine + hydrogen sulfide = L-cysteine + acetate</text>
        <dbReference type="Rhea" id="RHEA:14829"/>
        <dbReference type="ChEBI" id="CHEBI:29919"/>
        <dbReference type="ChEBI" id="CHEBI:30089"/>
        <dbReference type="ChEBI" id="CHEBI:35235"/>
        <dbReference type="ChEBI" id="CHEBI:58340"/>
        <dbReference type="EC" id="2.5.1.47"/>
    </reaction>
</comment>
<evidence type="ECO:0000256" key="3">
    <source>
        <dbReference type="ARBA" id="ARBA00007103"/>
    </source>
</evidence>
<dbReference type="InterPro" id="IPR050214">
    <property type="entry name" value="Cys_Synth/Cystath_Beta-Synth"/>
</dbReference>
<dbReference type="Proteomes" id="UP000001072">
    <property type="component" value="Unassembled WGS sequence"/>
</dbReference>
<evidence type="ECO:0000256" key="13">
    <source>
        <dbReference type="ARBA" id="ARBA00078545"/>
    </source>
</evidence>
<evidence type="ECO:0000256" key="6">
    <source>
        <dbReference type="ARBA" id="ARBA00022692"/>
    </source>
</evidence>
<proteinExistence type="inferred from homology"/>
<keyword evidence="5" id="KW-0808">Transferase</keyword>
<dbReference type="KEGG" id="mlr:MELLADRAFT_48093"/>
<dbReference type="FunCoup" id="F4RJN1">
    <property type="interactions" value="245"/>
</dbReference>
<protein>
    <recommendedName>
        <fullName evidence="4">cysteine synthase</fullName>
        <ecNumber evidence="4">2.5.1.47</ecNumber>
    </recommendedName>
    <alternativeName>
        <fullName evidence="13">Cysteine synthase-like protein</fullName>
    </alternativeName>
</protein>
<dbReference type="EC" id="2.5.1.47" evidence="4"/>
<evidence type="ECO:0000256" key="7">
    <source>
        <dbReference type="ARBA" id="ARBA00022787"/>
    </source>
</evidence>